<dbReference type="InterPro" id="IPR000719">
    <property type="entry name" value="Prot_kinase_dom"/>
</dbReference>
<accession>A0A3S3PDJ7</accession>
<dbReference type="PROSITE" id="PS50011">
    <property type="entry name" value="PROTEIN_KINASE_DOM"/>
    <property type="match status" value="1"/>
</dbReference>
<keyword evidence="14" id="KW-0418">Kinase</keyword>
<keyword evidence="9" id="KW-0472">Membrane</keyword>
<comment type="subcellular location">
    <subcellularLocation>
        <location evidence="1">Cell membrane</location>
        <topology evidence="1">Single-pass membrane protein</topology>
    </subcellularLocation>
</comment>
<organism evidence="14 15">
    <name type="scientific">Cinnamomum micranthum f. kanehirae</name>
    <dbReference type="NCBI Taxonomy" id="337451"/>
    <lineage>
        <taxon>Eukaryota</taxon>
        <taxon>Viridiplantae</taxon>
        <taxon>Streptophyta</taxon>
        <taxon>Embryophyta</taxon>
        <taxon>Tracheophyta</taxon>
        <taxon>Spermatophyta</taxon>
        <taxon>Magnoliopsida</taxon>
        <taxon>Magnoliidae</taxon>
        <taxon>Laurales</taxon>
        <taxon>Lauraceae</taxon>
        <taxon>Cinnamomum</taxon>
    </lineage>
</organism>
<dbReference type="Proteomes" id="UP000283530">
    <property type="component" value="Unassembled WGS sequence"/>
</dbReference>
<keyword evidence="8" id="KW-1133">Transmembrane helix</keyword>
<dbReference type="InterPro" id="IPR011009">
    <property type="entry name" value="Kinase-like_dom_sf"/>
</dbReference>
<gene>
    <name evidence="14" type="ORF">CKAN_01737600</name>
</gene>
<feature type="compositionally biased region" description="Basic and acidic residues" evidence="12">
    <location>
        <begin position="92"/>
        <end position="103"/>
    </location>
</feature>
<dbReference type="STRING" id="337451.A0A3S3PDJ7"/>
<evidence type="ECO:0000313" key="14">
    <source>
        <dbReference type="EMBL" id="RWR88371.1"/>
    </source>
</evidence>
<name>A0A3S3PDJ7_9MAGN</name>
<evidence type="ECO:0000256" key="12">
    <source>
        <dbReference type="SAM" id="MobiDB-lite"/>
    </source>
</evidence>
<evidence type="ECO:0000256" key="8">
    <source>
        <dbReference type="ARBA" id="ARBA00022989"/>
    </source>
</evidence>
<dbReference type="PANTHER" id="PTHR47982">
    <property type="entry name" value="PROLINE-RICH RECEPTOR-LIKE PROTEIN KINASE PERK4"/>
    <property type="match status" value="1"/>
</dbReference>
<dbReference type="GO" id="GO:0005886">
    <property type="term" value="C:plasma membrane"/>
    <property type="evidence" value="ECO:0007669"/>
    <property type="project" value="UniProtKB-SubCell"/>
</dbReference>
<comment type="catalytic activity">
    <reaction evidence="10">
        <text>L-threonyl-[protein] + ATP = O-phospho-L-threonyl-[protein] + ADP + H(+)</text>
        <dbReference type="Rhea" id="RHEA:46608"/>
        <dbReference type="Rhea" id="RHEA-COMP:11060"/>
        <dbReference type="Rhea" id="RHEA-COMP:11605"/>
        <dbReference type="ChEBI" id="CHEBI:15378"/>
        <dbReference type="ChEBI" id="CHEBI:30013"/>
        <dbReference type="ChEBI" id="CHEBI:30616"/>
        <dbReference type="ChEBI" id="CHEBI:61977"/>
        <dbReference type="ChEBI" id="CHEBI:456216"/>
        <dbReference type="EC" id="2.7.11.1"/>
    </reaction>
</comment>
<keyword evidence="6" id="KW-0547">Nucleotide-binding</keyword>
<comment type="catalytic activity">
    <reaction evidence="11">
        <text>L-seryl-[protein] + ATP = O-phospho-L-seryl-[protein] + ADP + H(+)</text>
        <dbReference type="Rhea" id="RHEA:17989"/>
        <dbReference type="Rhea" id="RHEA-COMP:9863"/>
        <dbReference type="Rhea" id="RHEA-COMP:11604"/>
        <dbReference type="ChEBI" id="CHEBI:15378"/>
        <dbReference type="ChEBI" id="CHEBI:29999"/>
        <dbReference type="ChEBI" id="CHEBI:30616"/>
        <dbReference type="ChEBI" id="CHEBI:83421"/>
        <dbReference type="ChEBI" id="CHEBI:456216"/>
        <dbReference type="EC" id="2.7.11.1"/>
    </reaction>
</comment>
<evidence type="ECO:0000256" key="10">
    <source>
        <dbReference type="ARBA" id="ARBA00047899"/>
    </source>
</evidence>
<proteinExistence type="predicted"/>
<dbReference type="GO" id="GO:0004674">
    <property type="term" value="F:protein serine/threonine kinase activity"/>
    <property type="evidence" value="ECO:0007669"/>
    <property type="project" value="UniProtKB-KW"/>
</dbReference>
<sequence>MEWYTRMKIALGSAKGIAYHHEDCYPKIIHHDVKASNIPLDFDYEAKSQTRSIGPGHLPVSCGFPLSDRSHRVPDRSDSEDPQLTRVYPLSDRPHRATDRSDDGPATPKLGFRFLPPQAIP</sequence>
<protein>
    <recommendedName>
        <fullName evidence="2">non-specific serine/threonine protein kinase</fullName>
        <ecNumber evidence="2">2.7.11.1</ecNumber>
    </recommendedName>
</protein>
<evidence type="ECO:0000256" key="5">
    <source>
        <dbReference type="ARBA" id="ARBA00022692"/>
    </source>
</evidence>
<keyword evidence="5" id="KW-0812">Transmembrane</keyword>
<evidence type="ECO:0000256" key="1">
    <source>
        <dbReference type="ARBA" id="ARBA00004162"/>
    </source>
</evidence>
<keyword evidence="7" id="KW-0067">ATP-binding</keyword>
<evidence type="ECO:0000259" key="13">
    <source>
        <dbReference type="PROSITE" id="PS50011"/>
    </source>
</evidence>
<evidence type="ECO:0000256" key="6">
    <source>
        <dbReference type="ARBA" id="ARBA00022741"/>
    </source>
</evidence>
<evidence type="ECO:0000256" key="3">
    <source>
        <dbReference type="ARBA" id="ARBA00022527"/>
    </source>
</evidence>
<dbReference type="Gene3D" id="1.10.510.10">
    <property type="entry name" value="Transferase(Phosphotransferase) domain 1"/>
    <property type="match status" value="1"/>
</dbReference>
<keyword evidence="4" id="KW-0808">Transferase</keyword>
<feature type="domain" description="Protein kinase" evidence="13">
    <location>
        <begin position="1"/>
        <end position="121"/>
    </location>
</feature>
<keyword evidence="15" id="KW-1185">Reference proteome</keyword>
<feature type="compositionally biased region" description="Basic and acidic residues" evidence="12">
    <location>
        <begin position="68"/>
        <end position="79"/>
    </location>
</feature>
<dbReference type="OrthoDB" id="2015071at2759"/>
<dbReference type="EC" id="2.7.11.1" evidence="2"/>
<evidence type="ECO:0000256" key="2">
    <source>
        <dbReference type="ARBA" id="ARBA00012513"/>
    </source>
</evidence>
<evidence type="ECO:0000256" key="7">
    <source>
        <dbReference type="ARBA" id="ARBA00022840"/>
    </source>
</evidence>
<dbReference type="PANTHER" id="PTHR47982:SF35">
    <property type="entry name" value="PROLINE-RICH RECEPTOR-LIKE PROTEIN KINASE PERK1-RELATED"/>
    <property type="match status" value="1"/>
</dbReference>
<comment type="caution">
    <text evidence="14">The sequence shown here is derived from an EMBL/GenBank/DDBJ whole genome shotgun (WGS) entry which is preliminary data.</text>
</comment>
<dbReference type="GO" id="GO:0005524">
    <property type="term" value="F:ATP binding"/>
    <property type="evidence" value="ECO:0007669"/>
    <property type="project" value="UniProtKB-KW"/>
</dbReference>
<evidence type="ECO:0000256" key="4">
    <source>
        <dbReference type="ARBA" id="ARBA00022679"/>
    </source>
</evidence>
<dbReference type="AlphaFoldDB" id="A0A3S3PDJ7"/>
<keyword evidence="3" id="KW-0723">Serine/threonine-protein kinase</keyword>
<dbReference type="InterPro" id="IPR047117">
    <property type="entry name" value="PERK1-13-like"/>
</dbReference>
<dbReference type="EMBL" id="QPKB01000007">
    <property type="protein sequence ID" value="RWR88371.1"/>
    <property type="molecule type" value="Genomic_DNA"/>
</dbReference>
<evidence type="ECO:0000313" key="15">
    <source>
        <dbReference type="Proteomes" id="UP000283530"/>
    </source>
</evidence>
<evidence type="ECO:0000256" key="11">
    <source>
        <dbReference type="ARBA" id="ARBA00048679"/>
    </source>
</evidence>
<reference evidence="14 15" key="1">
    <citation type="journal article" date="2019" name="Nat. Plants">
        <title>Stout camphor tree genome fills gaps in understanding of flowering plant genome evolution.</title>
        <authorList>
            <person name="Chaw S.M."/>
            <person name="Liu Y.C."/>
            <person name="Wu Y.W."/>
            <person name="Wang H.Y."/>
            <person name="Lin C.I."/>
            <person name="Wu C.S."/>
            <person name="Ke H.M."/>
            <person name="Chang L.Y."/>
            <person name="Hsu C.Y."/>
            <person name="Yang H.T."/>
            <person name="Sudianto E."/>
            <person name="Hsu M.H."/>
            <person name="Wu K.P."/>
            <person name="Wang L.N."/>
            <person name="Leebens-Mack J.H."/>
            <person name="Tsai I.J."/>
        </authorList>
    </citation>
    <scope>NUCLEOTIDE SEQUENCE [LARGE SCALE GENOMIC DNA]</scope>
    <source>
        <strain evidence="15">cv. Chaw 1501</strain>
        <tissue evidence="14">Young leaves</tissue>
    </source>
</reference>
<dbReference type="SUPFAM" id="SSF56112">
    <property type="entry name" value="Protein kinase-like (PK-like)"/>
    <property type="match status" value="1"/>
</dbReference>
<evidence type="ECO:0000256" key="9">
    <source>
        <dbReference type="ARBA" id="ARBA00023136"/>
    </source>
</evidence>
<feature type="region of interest" description="Disordered" evidence="12">
    <location>
        <begin position="65"/>
        <end position="121"/>
    </location>
</feature>
<keyword evidence="14" id="KW-0675">Receptor</keyword>